<keyword evidence="2" id="KW-1185">Reference proteome</keyword>
<organism evidence="1 2">
    <name type="scientific">Leptospira broomii serovar Hurstbridge str. 5399</name>
    <dbReference type="NCBI Taxonomy" id="1049789"/>
    <lineage>
        <taxon>Bacteria</taxon>
        <taxon>Pseudomonadati</taxon>
        <taxon>Spirochaetota</taxon>
        <taxon>Spirochaetia</taxon>
        <taxon>Leptospirales</taxon>
        <taxon>Leptospiraceae</taxon>
        <taxon>Leptospira</taxon>
    </lineage>
</organism>
<accession>T0FEP4</accession>
<dbReference type="AlphaFoldDB" id="T0FEP4"/>
<gene>
    <name evidence="1" type="ORF">LEP1GSC050_3039</name>
</gene>
<dbReference type="EMBL" id="AHMO02000008">
    <property type="protein sequence ID" value="EQA46067.1"/>
    <property type="molecule type" value="Genomic_DNA"/>
</dbReference>
<comment type="caution">
    <text evidence="1">The sequence shown here is derived from an EMBL/GenBank/DDBJ whole genome shotgun (WGS) entry which is preliminary data.</text>
</comment>
<evidence type="ECO:0000313" key="1">
    <source>
        <dbReference type="EMBL" id="EQA46067.1"/>
    </source>
</evidence>
<dbReference type="Proteomes" id="UP000015454">
    <property type="component" value="Unassembled WGS sequence"/>
</dbReference>
<sequence length="43" mass="4885">MQLEVVVKNDFATMHIQRKNLAKFPNLIELGRDPSPKDFSGAK</sequence>
<reference evidence="1" key="1">
    <citation type="submission" date="2013-05" db="EMBL/GenBank/DDBJ databases">
        <authorList>
            <person name="Harkins D.M."/>
            <person name="Durkin A.S."/>
            <person name="Brinkac L.M."/>
            <person name="Haft D.H."/>
            <person name="Selengut J.D."/>
            <person name="Sanka R."/>
            <person name="DePew J."/>
            <person name="Purushe J."/>
            <person name="Hartskeerl R.A."/>
            <person name="Ahmed A."/>
            <person name="van der Linden H."/>
            <person name="Goris M.G.A."/>
            <person name="Vinetz J.M."/>
            <person name="Sutton G.G."/>
            <person name="Nierman W.C."/>
            <person name="Fouts D.E."/>
        </authorList>
    </citation>
    <scope>NUCLEOTIDE SEQUENCE [LARGE SCALE GENOMIC DNA]</scope>
    <source>
        <strain evidence="1">5399</strain>
    </source>
</reference>
<proteinExistence type="predicted"/>
<name>T0FEP4_9LEPT</name>
<protein>
    <submittedName>
        <fullName evidence="1">Uncharacterized protein</fullName>
    </submittedName>
</protein>
<evidence type="ECO:0000313" key="2">
    <source>
        <dbReference type="Proteomes" id="UP000015454"/>
    </source>
</evidence>